<evidence type="ECO:0000313" key="1">
    <source>
        <dbReference type="EMBL" id="ABD28512.1"/>
    </source>
</evidence>
<dbReference type="PANTHER" id="PTHR46213">
    <property type="entry name" value="TRANSCRIPTIONAL ACTIVATOR DEMETER"/>
    <property type="match status" value="1"/>
</dbReference>
<dbReference type="EMBL" id="AC148918">
    <property type="protein sequence ID" value="ABD28512.1"/>
    <property type="molecule type" value="Genomic_DNA"/>
</dbReference>
<organism evidence="1">
    <name type="scientific">Medicago truncatula</name>
    <name type="common">Barrel medic</name>
    <name type="synonym">Medicago tribuloides</name>
    <dbReference type="NCBI Taxonomy" id="3880"/>
    <lineage>
        <taxon>Eukaryota</taxon>
        <taxon>Viridiplantae</taxon>
        <taxon>Streptophyta</taxon>
        <taxon>Embryophyta</taxon>
        <taxon>Tracheophyta</taxon>
        <taxon>Spermatophyta</taxon>
        <taxon>Magnoliopsida</taxon>
        <taxon>eudicotyledons</taxon>
        <taxon>Gunneridae</taxon>
        <taxon>Pentapetalae</taxon>
        <taxon>rosids</taxon>
        <taxon>fabids</taxon>
        <taxon>Fabales</taxon>
        <taxon>Fabaceae</taxon>
        <taxon>Papilionoideae</taxon>
        <taxon>50 kb inversion clade</taxon>
        <taxon>NPAAA clade</taxon>
        <taxon>Hologalegina</taxon>
        <taxon>IRL clade</taxon>
        <taxon>Trifolieae</taxon>
        <taxon>Medicago</taxon>
    </lineage>
</organism>
<dbReference type="PANTHER" id="PTHR46213:SF13">
    <property type="entry name" value="DEMETER-LIKE PROTEIN 2-RELATED"/>
    <property type="match status" value="1"/>
</dbReference>
<dbReference type="GO" id="GO:0019104">
    <property type="term" value="F:DNA N-glycosylase activity"/>
    <property type="evidence" value="ECO:0007669"/>
    <property type="project" value="InterPro"/>
</dbReference>
<accession>Q2HVD5</accession>
<dbReference type="GO" id="GO:0035514">
    <property type="term" value="F:DNA demethylase activity"/>
    <property type="evidence" value="ECO:0007669"/>
    <property type="project" value="InterPro"/>
</dbReference>
<reference evidence="1" key="1">
    <citation type="submission" date="2004-05" db="EMBL/GenBank/DDBJ databases">
        <authorList>
            <person name="Town C.D."/>
        </authorList>
    </citation>
    <scope>NUCLEOTIDE SEQUENCE</scope>
</reference>
<dbReference type="GO" id="GO:0141166">
    <property type="term" value="P:chromosomal 5-methylcytosine DNA demethylation pathway"/>
    <property type="evidence" value="ECO:0007669"/>
    <property type="project" value="InterPro"/>
</dbReference>
<dbReference type="InterPro" id="IPR044811">
    <property type="entry name" value="DME/ROS1"/>
</dbReference>
<dbReference type="AlphaFoldDB" id="Q2HVD5"/>
<sequence>MVDSVVEFFSLNVSDHLSSSAFMSLVARFPLKSSCRGHERRTGKLVNLLKNQKNIEPPLEQCANQSGISIPGK</sequence>
<proteinExistence type="predicted"/>
<name>Q2HVD5_MEDTR</name>
<protein>
    <submittedName>
        <fullName evidence="1">Uncharacterized protein</fullName>
    </submittedName>
</protein>
<gene>
    <name evidence="1" type="ORF">MtrDRAFT_AC148918g16v2</name>
</gene>
<reference evidence="1" key="2">
    <citation type="submission" date="2007-03" db="EMBL/GenBank/DDBJ databases">
        <authorList>
            <consortium name="The International Medicago Genome Annotation Group"/>
        </authorList>
    </citation>
    <scope>NUCLEOTIDE SEQUENCE</scope>
</reference>